<evidence type="ECO:0008006" key="4">
    <source>
        <dbReference type="Google" id="ProtNLM"/>
    </source>
</evidence>
<protein>
    <recommendedName>
        <fullName evidence="4">DUF4231 domain-containing protein</fullName>
    </recommendedName>
</protein>
<name>A0ABT6L7I7_9MYCO</name>
<reference evidence="2 3" key="1">
    <citation type="submission" date="2023-04" db="EMBL/GenBank/DDBJ databases">
        <title>Forest soil microbial communities from Buena Vista Peninsula, Colon Province, Panama.</title>
        <authorList>
            <person name="Bouskill N."/>
        </authorList>
    </citation>
    <scope>NUCLEOTIDE SEQUENCE [LARGE SCALE GENOMIC DNA]</scope>
    <source>
        <strain evidence="2 3">AC80</strain>
    </source>
</reference>
<keyword evidence="1" id="KW-0812">Transmembrane</keyword>
<keyword evidence="3" id="KW-1185">Reference proteome</keyword>
<evidence type="ECO:0000313" key="3">
    <source>
        <dbReference type="Proteomes" id="UP001160130"/>
    </source>
</evidence>
<gene>
    <name evidence="2" type="ORF">M2272_005570</name>
</gene>
<feature type="transmembrane region" description="Helical" evidence="1">
    <location>
        <begin position="58"/>
        <end position="74"/>
    </location>
</feature>
<comment type="caution">
    <text evidence="2">The sequence shown here is derived from an EMBL/GenBank/DDBJ whole genome shotgun (WGS) entry which is preliminary data.</text>
</comment>
<keyword evidence="1" id="KW-0472">Membrane</keyword>
<dbReference type="RefSeq" id="WP_280835472.1">
    <property type="nucleotide sequence ID" value="NZ_JARXVE010000013.1"/>
</dbReference>
<feature type="transmembrane region" description="Helical" evidence="1">
    <location>
        <begin position="80"/>
        <end position="101"/>
    </location>
</feature>
<proteinExistence type="predicted"/>
<evidence type="ECO:0000313" key="2">
    <source>
        <dbReference type="EMBL" id="MDH6198906.1"/>
    </source>
</evidence>
<dbReference type="Pfam" id="PF20315">
    <property type="entry name" value="DUF6611"/>
    <property type="match status" value="1"/>
</dbReference>
<accession>A0ABT6L7I7</accession>
<sequence>MDRIGVRHKLAPLLDGSRSWGCVQVRPGRFGIINYRLVVYPPGLGVAERRWVRVARGWPLWGLLLWLLCETWLTGQMAPWPAFGVSAAICLAAGAIAFVLAGNAYHQVRTLGATTMAGFHDPEAAAARDRLTALAVALLEADERRRRGELSAVDHELIWWQVYTAMHADSAASTRRPS</sequence>
<evidence type="ECO:0000256" key="1">
    <source>
        <dbReference type="SAM" id="Phobius"/>
    </source>
</evidence>
<keyword evidence="1" id="KW-1133">Transmembrane helix</keyword>
<dbReference type="InterPro" id="IPR046719">
    <property type="entry name" value="DUF6611"/>
</dbReference>
<organism evidence="2 3">
    <name type="scientific">Mycolicibacterium frederiksbergense</name>
    <dbReference type="NCBI Taxonomy" id="117567"/>
    <lineage>
        <taxon>Bacteria</taxon>
        <taxon>Bacillati</taxon>
        <taxon>Actinomycetota</taxon>
        <taxon>Actinomycetes</taxon>
        <taxon>Mycobacteriales</taxon>
        <taxon>Mycobacteriaceae</taxon>
        <taxon>Mycolicibacterium</taxon>
    </lineage>
</organism>
<dbReference type="Proteomes" id="UP001160130">
    <property type="component" value="Unassembled WGS sequence"/>
</dbReference>
<dbReference type="EMBL" id="JARXVE010000013">
    <property type="protein sequence ID" value="MDH6198906.1"/>
    <property type="molecule type" value="Genomic_DNA"/>
</dbReference>